<dbReference type="OrthoDB" id="16413at2759"/>
<dbReference type="VEuPathDB" id="TrichDB:TVAGG3_1027560"/>
<organism evidence="1 2">
    <name type="scientific">Trichomonas vaginalis (strain ATCC PRA-98 / G3)</name>
    <dbReference type="NCBI Taxonomy" id="412133"/>
    <lineage>
        <taxon>Eukaryota</taxon>
        <taxon>Metamonada</taxon>
        <taxon>Parabasalia</taxon>
        <taxon>Trichomonadida</taxon>
        <taxon>Trichomonadidae</taxon>
        <taxon>Trichomonas</taxon>
    </lineage>
</organism>
<dbReference type="RefSeq" id="XP_001323323.1">
    <property type="nucleotide sequence ID" value="XM_001323288.1"/>
</dbReference>
<protein>
    <submittedName>
        <fullName evidence="1">Uncharacterized protein</fullName>
    </submittedName>
</protein>
<reference evidence="1" key="2">
    <citation type="journal article" date="2007" name="Science">
        <title>Draft genome sequence of the sexually transmitted pathogen Trichomonas vaginalis.</title>
        <authorList>
            <person name="Carlton J.M."/>
            <person name="Hirt R.P."/>
            <person name="Silva J.C."/>
            <person name="Delcher A.L."/>
            <person name="Schatz M."/>
            <person name="Zhao Q."/>
            <person name="Wortman J.R."/>
            <person name="Bidwell S.L."/>
            <person name="Alsmark U.C.M."/>
            <person name="Besteiro S."/>
            <person name="Sicheritz-Ponten T."/>
            <person name="Noel C.J."/>
            <person name="Dacks J.B."/>
            <person name="Foster P.G."/>
            <person name="Simillion C."/>
            <person name="Van de Peer Y."/>
            <person name="Miranda-Saavedra D."/>
            <person name="Barton G.J."/>
            <person name="Westrop G.D."/>
            <person name="Mueller S."/>
            <person name="Dessi D."/>
            <person name="Fiori P.L."/>
            <person name="Ren Q."/>
            <person name="Paulsen I."/>
            <person name="Zhang H."/>
            <person name="Bastida-Corcuera F.D."/>
            <person name="Simoes-Barbosa A."/>
            <person name="Brown M.T."/>
            <person name="Hayes R.D."/>
            <person name="Mukherjee M."/>
            <person name="Okumura C.Y."/>
            <person name="Schneider R."/>
            <person name="Smith A.J."/>
            <person name="Vanacova S."/>
            <person name="Villalvazo M."/>
            <person name="Haas B.J."/>
            <person name="Pertea M."/>
            <person name="Feldblyum T.V."/>
            <person name="Utterback T.R."/>
            <person name="Shu C.L."/>
            <person name="Osoegawa K."/>
            <person name="de Jong P.J."/>
            <person name="Hrdy I."/>
            <person name="Horvathova L."/>
            <person name="Zubacova Z."/>
            <person name="Dolezal P."/>
            <person name="Malik S.B."/>
            <person name="Logsdon J.M. Jr."/>
            <person name="Henze K."/>
            <person name="Gupta A."/>
            <person name="Wang C.C."/>
            <person name="Dunne R.L."/>
            <person name="Upcroft J.A."/>
            <person name="Upcroft P."/>
            <person name="White O."/>
            <person name="Salzberg S.L."/>
            <person name="Tang P."/>
            <person name="Chiu C.-H."/>
            <person name="Lee Y.-S."/>
            <person name="Embley T.M."/>
            <person name="Coombs G.H."/>
            <person name="Mottram J.C."/>
            <person name="Tachezy J."/>
            <person name="Fraser-Liggett C.M."/>
            <person name="Johnson P.J."/>
        </authorList>
    </citation>
    <scope>NUCLEOTIDE SEQUENCE [LARGE SCALE GENOMIC DNA]</scope>
    <source>
        <strain evidence="1">G3</strain>
    </source>
</reference>
<dbReference type="Proteomes" id="UP000001542">
    <property type="component" value="Unassembled WGS sequence"/>
</dbReference>
<keyword evidence="2" id="KW-1185">Reference proteome</keyword>
<sequence length="286" mass="32583">MVDPRFIFPRTEFIPNENVNYTFQVRSQSGRPFDYIDNYTVISDHPCIVNDSENILTSTGKGFATITCQITDYEQTTLICVYEPLSVTKIITVDNVEEETPCIDRQDGPLQWPNSKKPKATITCGNAKVELIDDTFLRLRSSYNGMCKLSVTNEKTVANPMPRPDSFEFQVRAIKIDSIAIAVIDRDSKNDPESGLAKSTVDAISIVTQRMIQKVDSLNQQLMQLVRSLNYKVRMSQFQQFISQNSRSLLTQKVTNSLVNTLIQSNSFKLVTESSTRHLRFHYLMK</sequence>
<gene>
    <name evidence="1" type="ORF">TVAG_358790</name>
</gene>
<proteinExistence type="predicted"/>
<dbReference type="InParanoid" id="A2E882"/>
<dbReference type="InterPro" id="IPR045197">
    <property type="entry name" value="NUP210-like"/>
</dbReference>
<evidence type="ECO:0000313" key="1">
    <source>
        <dbReference type="EMBL" id="EAY11100.1"/>
    </source>
</evidence>
<dbReference type="KEGG" id="tva:4769047"/>
<reference evidence="1" key="1">
    <citation type="submission" date="2006-10" db="EMBL/GenBank/DDBJ databases">
        <authorList>
            <person name="Amadeo P."/>
            <person name="Zhao Q."/>
            <person name="Wortman J."/>
            <person name="Fraser-Liggett C."/>
            <person name="Carlton J."/>
        </authorList>
    </citation>
    <scope>NUCLEOTIDE SEQUENCE</scope>
    <source>
        <strain evidence="1">G3</strain>
    </source>
</reference>
<dbReference type="VEuPathDB" id="TrichDB:TVAG_358790"/>
<dbReference type="AlphaFoldDB" id="A2E882"/>
<dbReference type="PANTHER" id="PTHR23019:SF0">
    <property type="entry name" value="NUCLEAR PORE MEMBRANE GLYCOPROTEIN 210"/>
    <property type="match status" value="1"/>
</dbReference>
<evidence type="ECO:0000313" key="2">
    <source>
        <dbReference type="Proteomes" id="UP000001542"/>
    </source>
</evidence>
<dbReference type="PANTHER" id="PTHR23019">
    <property type="entry name" value="NUCLEAR PORE MEMBRANE GLYCOPROTEIN GP210-RELATED"/>
    <property type="match status" value="1"/>
</dbReference>
<accession>A2E882</accession>
<name>A2E882_TRIV3</name>
<dbReference type="EMBL" id="DS113325">
    <property type="protein sequence ID" value="EAY11100.1"/>
    <property type="molecule type" value="Genomic_DNA"/>
</dbReference>